<evidence type="ECO:0000256" key="6">
    <source>
        <dbReference type="PROSITE-ProRule" id="PRU00236"/>
    </source>
</evidence>
<dbReference type="InterPro" id="IPR050134">
    <property type="entry name" value="NAD-dep_sirtuin_deacylases"/>
</dbReference>
<name>A0A371D9G3_9APHY</name>
<evidence type="ECO:0000313" key="9">
    <source>
        <dbReference type="Proteomes" id="UP000256964"/>
    </source>
</evidence>
<dbReference type="SUPFAM" id="SSF52467">
    <property type="entry name" value="DHS-like NAD/FAD-binding domain"/>
    <property type="match status" value="1"/>
</dbReference>
<evidence type="ECO:0000259" key="7">
    <source>
        <dbReference type="PROSITE" id="PS50305"/>
    </source>
</evidence>
<protein>
    <submittedName>
        <fullName evidence="8">DHS-like NAD/FAD-binding domain-containing protein</fullName>
    </submittedName>
</protein>
<sequence length="344" mass="38252">MRVSVPTIPDAVLRTANSQHRRISPAFAVERIAGFLSKGDAAVITGAGVSVDSGIRAYRGEKGSYLNPNYKLRLRSYLGYPPVRDAQPNPTHYALAALQYAAVAPHIVTQNVDGLHHKAIKHVWDEPRRNSGTLELHGTLHRVQCSHGHTIDRQIFQDMIAEVNPQWKTFLDDLERSGTRPRTNPDGDVVLPEGTRYDQFVVPDCPSCLHEKRENSMLKPEVIFFGESISKEVKDRSFEIVDSHERLFVVGTTLATFSAFRLVKHAIERRKPVMLLNVGPTRADQLLGVETIEIPAGTVMRDVVKAVLGNEAEKNTVIAEMLKSGVVKRPPDDYDDSMPRPAGL</sequence>
<dbReference type="InterPro" id="IPR026590">
    <property type="entry name" value="Ssirtuin_cat_dom"/>
</dbReference>
<evidence type="ECO:0000256" key="2">
    <source>
        <dbReference type="ARBA" id="ARBA00006924"/>
    </source>
</evidence>
<dbReference type="Gene3D" id="3.40.50.1220">
    <property type="entry name" value="TPP-binding domain"/>
    <property type="match status" value="1"/>
</dbReference>
<comment type="caution">
    <text evidence="6">Lacks conserved residue(s) required for the propagation of feature annotation.</text>
</comment>
<proteinExistence type="inferred from homology"/>
<comment type="similarity">
    <text evidence="2">Belongs to the sirtuin family. Class I subfamily.</text>
</comment>
<keyword evidence="9" id="KW-1185">Reference proteome</keyword>
<dbReference type="PROSITE" id="PS50305">
    <property type="entry name" value="SIRTUIN"/>
    <property type="match status" value="1"/>
</dbReference>
<dbReference type="InterPro" id="IPR026591">
    <property type="entry name" value="Sirtuin_cat_small_dom_sf"/>
</dbReference>
<evidence type="ECO:0000313" key="8">
    <source>
        <dbReference type="EMBL" id="RDX49171.1"/>
    </source>
</evidence>
<dbReference type="Proteomes" id="UP000256964">
    <property type="component" value="Unassembled WGS sequence"/>
</dbReference>
<dbReference type="AlphaFoldDB" id="A0A371D9G3"/>
<dbReference type="Pfam" id="PF02146">
    <property type="entry name" value="SIR2"/>
    <property type="match status" value="1"/>
</dbReference>
<dbReference type="Gene3D" id="3.30.1600.10">
    <property type="entry name" value="SIR2/SIRT2 'Small Domain"/>
    <property type="match status" value="1"/>
</dbReference>
<evidence type="ECO:0000256" key="3">
    <source>
        <dbReference type="ARBA" id="ARBA00022679"/>
    </source>
</evidence>
<dbReference type="OrthoDB" id="424302at2759"/>
<gene>
    <name evidence="8" type="ORF">OH76DRAFT_1404072</name>
</gene>
<dbReference type="EMBL" id="KZ857407">
    <property type="protein sequence ID" value="RDX49171.1"/>
    <property type="molecule type" value="Genomic_DNA"/>
</dbReference>
<dbReference type="GO" id="GO:0070403">
    <property type="term" value="F:NAD+ binding"/>
    <property type="evidence" value="ECO:0007669"/>
    <property type="project" value="InterPro"/>
</dbReference>
<dbReference type="InterPro" id="IPR029035">
    <property type="entry name" value="DHS-like_NAD/FAD-binding_dom"/>
</dbReference>
<dbReference type="PANTHER" id="PTHR11085:SF10">
    <property type="entry name" value="NAD-DEPENDENT PROTEIN DEACYLASE SIRTUIN-5, MITOCHONDRIAL-RELATED"/>
    <property type="match status" value="1"/>
</dbReference>
<dbReference type="GO" id="GO:0005739">
    <property type="term" value="C:mitochondrion"/>
    <property type="evidence" value="ECO:0007669"/>
    <property type="project" value="UniProtKB-SubCell"/>
</dbReference>
<reference evidence="8 9" key="1">
    <citation type="journal article" date="2018" name="Biotechnol. Biofuels">
        <title>Integrative visual omics of the white-rot fungus Polyporus brumalis exposes the biotechnological potential of its oxidative enzymes for delignifying raw plant biomass.</title>
        <authorList>
            <person name="Miyauchi S."/>
            <person name="Rancon A."/>
            <person name="Drula E."/>
            <person name="Hage H."/>
            <person name="Chaduli D."/>
            <person name="Favel A."/>
            <person name="Grisel S."/>
            <person name="Henrissat B."/>
            <person name="Herpoel-Gimbert I."/>
            <person name="Ruiz-Duenas F.J."/>
            <person name="Chevret D."/>
            <person name="Hainaut M."/>
            <person name="Lin J."/>
            <person name="Wang M."/>
            <person name="Pangilinan J."/>
            <person name="Lipzen A."/>
            <person name="Lesage-Meessen L."/>
            <person name="Navarro D."/>
            <person name="Riley R."/>
            <person name="Grigoriev I.V."/>
            <person name="Zhou S."/>
            <person name="Raouche S."/>
            <person name="Rosso M.N."/>
        </authorList>
    </citation>
    <scope>NUCLEOTIDE SEQUENCE [LARGE SCALE GENOMIC DNA]</scope>
    <source>
        <strain evidence="8 9">BRFM 1820</strain>
    </source>
</reference>
<organism evidence="8 9">
    <name type="scientific">Lentinus brumalis</name>
    <dbReference type="NCBI Taxonomy" id="2498619"/>
    <lineage>
        <taxon>Eukaryota</taxon>
        <taxon>Fungi</taxon>
        <taxon>Dikarya</taxon>
        <taxon>Basidiomycota</taxon>
        <taxon>Agaricomycotina</taxon>
        <taxon>Agaricomycetes</taxon>
        <taxon>Polyporales</taxon>
        <taxon>Polyporaceae</taxon>
        <taxon>Lentinus</taxon>
    </lineage>
</organism>
<dbReference type="STRING" id="139420.A0A371D9G3"/>
<keyword evidence="4" id="KW-0520">NAD</keyword>
<dbReference type="PANTHER" id="PTHR11085">
    <property type="entry name" value="NAD-DEPENDENT PROTEIN DEACYLASE SIRTUIN-5, MITOCHONDRIAL-RELATED"/>
    <property type="match status" value="1"/>
</dbReference>
<keyword evidence="3" id="KW-0808">Transferase</keyword>
<dbReference type="GO" id="GO:0017136">
    <property type="term" value="F:histone deacetylase activity, NAD-dependent"/>
    <property type="evidence" value="ECO:0007669"/>
    <property type="project" value="TreeGrafter"/>
</dbReference>
<accession>A0A371D9G3</accession>
<feature type="domain" description="Deacetylase sirtuin-type" evidence="7">
    <location>
        <begin position="22"/>
        <end position="311"/>
    </location>
</feature>
<comment type="subcellular location">
    <subcellularLocation>
        <location evidence="1">Mitochondrion</location>
    </subcellularLocation>
</comment>
<evidence type="ECO:0000256" key="1">
    <source>
        <dbReference type="ARBA" id="ARBA00004173"/>
    </source>
</evidence>
<dbReference type="InterPro" id="IPR003000">
    <property type="entry name" value="Sirtuin"/>
</dbReference>
<evidence type="ECO:0000256" key="4">
    <source>
        <dbReference type="ARBA" id="ARBA00023027"/>
    </source>
</evidence>
<evidence type="ECO:0000256" key="5">
    <source>
        <dbReference type="ARBA" id="ARBA00023128"/>
    </source>
</evidence>
<keyword evidence="5" id="KW-0496">Mitochondrion</keyword>